<accession>A0A8J2VIK5</accession>
<dbReference type="RefSeq" id="WP_188648349.1">
    <property type="nucleotide sequence ID" value="NZ_BMHQ01000009.1"/>
</dbReference>
<dbReference type="EMBL" id="BMHQ01000009">
    <property type="protein sequence ID" value="GGE22963.1"/>
    <property type="molecule type" value="Genomic_DNA"/>
</dbReference>
<reference evidence="1" key="1">
    <citation type="journal article" date="2014" name="Int. J. Syst. Evol. Microbiol.">
        <title>Complete genome sequence of Corynebacterium casei LMG S-19264T (=DSM 44701T), isolated from a smear-ripened cheese.</title>
        <authorList>
            <consortium name="US DOE Joint Genome Institute (JGI-PGF)"/>
            <person name="Walter F."/>
            <person name="Albersmeier A."/>
            <person name="Kalinowski J."/>
            <person name="Ruckert C."/>
        </authorList>
    </citation>
    <scope>NUCLEOTIDE SEQUENCE</scope>
    <source>
        <strain evidence="1">CGMCC 1.15179</strain>
    </source>
</reference>
<keyword evidence="2" id="KW-1185">Reference proteome</keyword>
<evidence type="ECO:0000313" key="1">
    <source>
        <dbReference type="EMBL" id="GGE22963.1"/>
    </source>
</evidence>
<reference evidence="1" key="2">
    <citation type="submission" date="2020-09" db="EMBL/GenBank/DDBJ databases">
        <authorList>
            <person name="Sun Q."/>
            <person name="Zhou Y."/>
        </authorList>
    </citation>
    <scope>NUCLEOTIDE SEQUENCE</scope>
    <source>
        <strain evidence="1">CGMCC 1.15179</strain>
    </source>
</reference>
<protein>
    <submittedName>
        <fullName evidence="1">Uncharacterized protein</fullName>
    </submittedName>
</protein>
<evidence type="ECO:0000313" key="2">
    <source>
        <dbReference type="Proteomes" id="UP000625210"/>
    </source>
</evidence>
<dbReference type="AlphaFoldDB" id="A0A8J2VIK5"/>
<comment type="caution">
    <text evidence="1">The sequence shown here is derived from an EMBL/GenBank/DDBJ whole genome shotgun (WGS) entry which is preliminary data.</text>
</comment>
<proteinExistence type="predicted"/>
<sequence length="114" mass="12998">MKLKIKSINGLTRPREQVDHFLKSQGFVCRPSHHPVYDIRIEDAASGQVYRLRIPTHHHLSLNQSAYLRLGEPTLSQNSKFQKNQFQGDIPDSVMQAANDKIAEIVSYLQSSPE</sequence>
<dbReference type="Gene3D" id="3.30.310.100">
    <property type="entry name" value="YugN-like"/>
    <property type="match status" value="1"/>
</dbReference>
<gene>
    <name evidence="1" type="ORF">GCM10011571_26290</name>
</gene>
<name>A0A8J2VIK5_9BACL</name>
<dbReference type="InterPro" id="IPR036491">
    <property type="entry name" value="YugN-like_sf"/>
</dbReference>
<dbReference type="SUPFAM" id="SSF160755">
    <property type="entry name" value="YugN-like"/>
    <property type="match status" value="1"/>
</dbReference>
<dbReference type="Proteomes" id="UP000625210">
    <property type="component" value="Unassembled WGS sequence"/>
</dbReference>
<organism evidence="1 2">
    <name type="scientific">Marinithermofilum abyssi</name>
    <dbReference type="NCBI Taxonomy" id="1571185"/>
    <lineage>
        <taxon>Bacteria</taxon>
        <taxon>Bacillati</taxon>
        <taxon>Bacillota</taxon>
        <taxon>Bacilli</taxon>
        <taxon>Bacillales</taxon>
        <taxon>Thermoactinomycetaceae</taxon>
        <taxon>Marinithermofilum</taxon>
    </lineage>
</organism>